<keyword evidence="2" id="KW-1185">Reference proteome</keyword>
<evidence type="ECO:0000313" key="1">
    <source>
        <dbReference type="EMBL" id="KAH1175998.1"/>
    </source>
</evidence>
<gene>
    <name evidence="1" type="ORF">KIL84_020732</name>
</gene>
<organism evidence="1 2">
    <name type="scientific">Mauremys mutica</name>
    <name type="common">yellowpond turtle</name>
    <dbReference type="NCBI Taxonomy" id="74926"/>
    <lineage>
        <taxon>Eukaryota</taxon>
        <taxon>Metazoa</taxon>
        <taxon>Chordata</taxon>
        <taxon>Craniata</taxon>
        <taxon>Vertebrata</taxon>
        <taxon>Euteleostomi</taxon>
        <taxon>Archelosauria</taxon>
        <taxon>Testudinata</taxon>
        <taxon>Testudines</taxon>
        <taxon>Cryptodira</taxon>
        <taxon>Durocryptodira</taxon>
        <taxon>Testudinoidea</taxon>
        <taxon>Geoemydidae</taxon>
        <taxon>Geoemydinae</taxon>
        <taxon>Mauremys</taxon>
    </lineage>
</organism>
<comment type="caution">
    <text evidence="1">The sequence shown here is derived from an EMBL/GenBank/DDBJ whole genome shotgun (WGS) entry which is preliminary data.</text>
</comment>
<name>A0A9D3XAF4_9SAUR</name>
<dbReference type="EMBL" id="JAHDVG010000475">
    <property type="protein sequence ID" value="KAH1175998.1"/>
    <property type="molecule type" value="Genomic_DNA"/>
</dbReference>
<protein>
    <submittedName>
        <fullName evidence="1">Uncharacterized protein</fullName>
    </submittedName>
</protein>
<evidence type="ECO:0000313" key="2">
    <source>
        <dbReference type="Proteomes" id="UP000827986"/>
    </source>
</evidence>
<sequence length="79" mass="8656">MSAAIRVEAKRHEGVKLHLNKVFRLVERVNDQQLKNSIKASLSIVRAQKASRECPRASAGGIITALPMATDFEVTDGII</sequence>
<reference evidence="1" key="1">
    <citation type="submission" date="2021-09" db="EMBL/GenBank/DDBJ databases">
        <title>The genome of Mauremys mutica provides insights into the evolution of semi-aquatic lifestyle.</title>
        <authorList>
            <person name="Gong S."/>
            <person name="Gao Y."/>
        </authorList>
    </citation>
    <scope>NUCLEOTIDE SEQUENCE</scope>
    <source>
        <strain evidence="1">MM-2020</strain>
        <tissue evidence="1">Muscle</tissue>
    </source>
</reference>
<proteinExistence type="predicted"/>
<dbReference type="AlphaFoldDB" id="A0A9D3XAF4"/>
<accession>A0A9D3XAF4</accession>
<dbReference type="Proteomes" id="UP000827986">
    <property type="component" value="Unassembled WGS sequence"/>
</dbReference>